<evidence type="ECO:0000313" key="2">
    <source>
        <dbReference type="EMBL" id="ASM79130.1"/>
    </source>
</evidence>
<keyword evidence="1" id="KW-0472">Membrane</keyword>
<name>A0A221KJY9_VITFI</name>
<gene>
    <name evidence="2" type="ORF">VITFI_CDS3353</name>
</gene>
<reference evidence="2 3" key="1">
    <citation type="submission" date="2017-07" db="EMBL/GenBank/DDBJ databases">
        <title>Complete Genome Sequence of the cosmetic ferment Vitreoscilla filiformis (ATCC15551).</title>
        <authorList>
            <person name="Contreras S."/>
            <person name="Sagory-Zalkind P."/>
            <person name="Blanquart H."/>
            <person name="Iltis A."/>
            <person name="Morand S.C."/>
        </authorList>
    </citation>
    <scope>NUCLEOTIDE SEQUENCE [LARGE SCALE GENOMIC DNA]</scope>
    <source>
        <strain evidence="2 3">ATCC 15551</strain>
        <plasmid evidence="3">Plasmid pvf1</plasmid>
    </source>
</reference>
<keyword evidence="3" id="KW-1185">Reference proteome</keyword>
<dbReference type="KEGG" id="vff:VITFI_CDS3353"/>
<keyword evidence="1" id="KW-0812">Transmembrane</keyword>
<organism evidence="2 3">
    <name type="scientific">Vitreoscilla filiformis</name>
    <dbReference type="NCBI Taxonomy" id="63"/>
    <lineage>
        <taxon>Bacteria</taxon>
        <taxon>Pseudomonadati</taxon>
        <taxon>Pseudomonadota</taxon>
        <taxon>Betaproteobacteria</taxon>
        <taxon>Neisseriales</taxon>
        <taxon>Neisseriaceae</taxon>
        <taxon>Vitreoscilla</taxon>
    </lineage>
</organism>
<sequence>MRTILMVNQVVQSEIGSQIVRHAQLRQGWFSTYYLNMLLIAEFFAALLIYMAKIKP</sequence>
<evidence type="ECO:0000256" key="1">
    <source>
        <dbReference type="SAM" id="Phobius"/>
    </source>
</evidence>
<geneLocation type="plasmid" evidence="3">
    <name>pvf1</name>
</geneLocation>
<evidence type="ECO:0000313" key="3">
    <source>
        <dbReference type="Proteomes" id="UP000199729"/>
    </source>
</evidence>
<keyword evidence="1" id="KW-1133">Transmembrane helix</keyword>
<accession>A0A221KJY9</accession>
<proteinExistence type="predicted"/>
<dbReference type="EMBL" id="CP022424">
    <property type="protein sequence ID" value="ASM79130.1"/>
    <property type="molecule type" value="Genomic_DNA"/>
</dbReference>
<keyword evidence="2" id="KW-0614">Plasmid</keyword>
<dbReference type="RefSeq" id="WP_157725758.1">
    <property type="nucleotide sequence ID" value="NZ_CP022424.1"/>
</dbReference>
<feature type="transmembrane region" description="Helical" evidence="1">
    <location>
        <begin position="33"/>
        <end position="52"/>
    </location>
</feature>
<protein>
    <submittedName>
        <fullName evidence="2">Uncharacterized protein</fullName>
    </submittedName>
</protein>
<dbReference type="AlphaFoldDB" id="A0A221KJY9"/>
<dbReference type="Proteomes" id="UP000199729">
    <property type="component" value="Plasmid pVF1"/>
</dbReference>